<evidence type="ECO:0000313" key="3">
    <source>
        <dbReference type="Proteomes" id="UP000012073"/>
    </source>
</evidence>
<sequence length="405" mass="45455">MRNEWILASRGKDIWFAGQAAAVLVRGRRLILFTGTELYVLEEDSAEGSPSIAVVEIASSLFFKRSLRRHSYAGSVVSFELQAQPRLRINCTDAPAYPKQWGIQCVDSKVSRTVIIKHDSTDNGLESGLFDTHRLTLDYGTATRKLVVPWSEFDFGRSRPASRPTNKMEVEVMASNDTVLVMKETSSLMISHSGHRAIICLGLTGDPLYAEGMECREKDWGNLASMASAFRSLQIETAKFSRAWEIYHQWRTEANTSAPTRTTWIAKDLRVTRGRCLRDTHTVATVNTHFFAGISILLSNLVCGVFVYVWLKNTTLDGEFREKSLTLDSSRKVLAMSNLTRFNCDRTPEATPWTAIVRSGDRSCHLETSYGSESDVIDINVKRSEKLILMGHRGNGRRSDLQVST</sequence>
<dbReference type="Gramene" id="CDF37331">
    <property type="protein sequence ID" value="CDF37331"/>
    <property type="gene ID" value="CHC_T00005468001"/>
</dbReference>
<dbReference type="AlphaFoldDB" id="R7QIM8"/>
<keyword evidence="1" id="KW-0812">Transmembrane</keyword>
<feature type="transmembrane region" description="Helical" evidence="1">
    <location>
        <begin position="290"/>
        <end position="311"/>
    </location>
</feature>
<dbReference type="PhylomeDB" id="R7QIM8"/>
<proteinExistence type="predicted"/>
<dbReference type="GeneID" id="17324867"/>
<keyword evidence="3" id="KW-1185">Reference proteome</keyword>
<protein>
    <submittedName>
        <fullName evidence="2">Uncharacterized protein</fullName>
    </submittedName>
</protein>
<dbReference type="Proteomes" id="UP000012073">
    <property type="component" value="Unassembled WGS sequence"/>
</dbReference>
<gene>
    <name evidence="2" type="ORF">CHC_T00005468001</name>
</gene>
<accession>R7QIM8</accession>
<keyword evidence="1" id="KW-1133">Transmembrane helix</keyword>
<name>R7QIM8_CHOCR</name>
<dbReference type="RefSeq" id="XP_005717150.1">
    <property type="nucleotide sequence ID" value="XM_005717093.1"/>
</dbReference>
<organism evidence="2 3">
    <name type="scientific">Chondrus crispus</name>
    <name type="common">Carrageen Irish moss</name>
    <name type="synonym">Polymorpha crispa</name>
    <dbReference type="NCBI Taxonomy" id="2769"/>
    <lineage>
        <taxon>Eukaryota</taxon>
        <taxon>Rhodophyta</taxon>
        <taxon>Florideophyceae</taxon>
        <taxon>Rhodymeniophycidae</taxon>
        <taxon>Gigartinales</taxon>
        <taxon>Gigartinaceae</taxon>
        <taxon>Chondrus</taxon>
    </lineage>
</organism>
<dbReference type="KEGG" id="ccp:CHC_T00005468001"/>
<reference evidence="3" key="1">
    <citation type="journal article" date="2013" name="Proc. Natl. Acad. Sci. U.S.A.">
        <title>Genome structure and metabolic features in the red seaweed Chondrus crispus shed light on evolution of the Archaeplastida.</title>
        <authorList>
            <person name="Collen J."/>
            <person name="Porcel B."/>
            <person name="Carre W."/>
            <person name="Ball S.G."/>
            <person name="Chaparro C."/>
            <person name="Tonon T."/>
            <person name="Barbeyron T."/>
            <person name="Michel G."/>
            <person name="Noel B."/>
            <person name="Valentin K."/>
            <person name="Elias M."/>
            <person name="Artiguenave F."/>
            <person name="Arun A."/>
            <person name="Aury J.M."/>
            <person name="Barbosa-Neto J.F."/>
            <person name="Bothwell J.H."/>
            <person name="Bouget F.Y."/>
            <person name="Brillet L."/>
            <person name="Cabello-Hurtado F."/>
            <person name="Capella-Gutierrez S."/>
            <person name="Charrier B."/>
            <person name="Cladiere L."/>
            <person name="Cock J.M."/>
            <person name="Coelho S.M."/>
            <person name="Colleoni C."/>
            <person name="Czjzek M."/>
            <person name="Da Silva C."/>
            <person name="Delage L."/>
            <person name="Denoeud F."/>
            <person name="Deschamps P."/>
            <person name="Dittami S.M."/>
            <person name="Gabaldon T."/>
            <person name="Gachon C.M."/>
            <person name="Groisillier A."/>
            <person name="Herve C."/>
            <person name="Jabbari K."/>
            <person name="Katinka M."/>
            <person name="Kloareg B."/>
            <person name="Kowalczyk N."/>
            <person name="Labadie K."/>
            <person name="Leblanc C."/>
            <person name="Lopez P.J."/>
            <person name="McLachlan D.H."/>
            <person name="Meslet-Cladiere L."/>
            <person name="Moustafa A."/>
            <person name="Nehr Z."/>
            <person name="Nyvall Collen P."/>
            <person name="Panaud O."/>
            <person name="Partensky F."/>
            <person name="Poulain J."/>
            <person name="Rensing S.A."/>
            <person name="Rousvoal S."/>
            <person name="Samson G."/>
            <person name="Symeonidi A."/>
            <person name="Weissenbach J."/>
            <person name="Zambounis A."/>
            <person name="Wincker P."/>
            <person name="Boyen C."/>
        </authorList>
    </citation>
    <scope>NUCLEOTIDE SEQUENCE [LARGE SCALE GENOMIC DNA]</scope>
    <source>
        <strain evidence="3">cv. Stackhouse</strain>
    </source>
</reference>
<dbReference type="EMBL" id="HG001831">
    <property type="protein sequence ID" value="CDF37331.1"/>
    <property type="molecule type" value="Genomic_DNA"/>
</dbReference>
<evidence type="ECO:0000256" key="1">
    <source>
        <dbReference type="SAM" id="Phobius"/>
    </source>
</evidence>
<keyword evidence="1" id="KW-0472">Membrane</keyword>
<evidence type="ECO:0000313" key="2">
    <source>
        <dbReference type="EMBL" id="CDF37331.1"/>
    </source>
</evidence>